<reference evidence="3" key="1">
    <citation type="submission" date="2022-01" db="EMBL/GenBank/DDBJ databases">
        <title>Microbacterium eymi and Microbacterium rhizovicinus sp. nov., isolated from the rhizospheric soil of Elymus tsukushiensis, a plant native to the Dokdo Islands, Republic of Korea.</title>
        <authorList>
            <person name="Hwang Y.J."/>
        </authorList>
    </citation>
    <scope>NUCLEOTIDE SEQUENCE</scope>
    <source>
        <strain evidence="3">KUDC0405</strain>
    </source>
</reference>
<accession>A0ABY5NN43</accession>
<dbReference type="SUPFAM" id="SSF53850">
    <property type="entry name" value="Periplasmic binding protein-like II"/>
    <property type="match status" value="1"/>
</dbReference>
<protein>
    <submittedName>
        <fullName evidence="3">ABC transporter substrate-binding protein</fullName>
    </submittedName>
</protein>
<dbReference type="Pfam" id="PF00496">
    <property type="entry name" value="SBP_bac_5"/>
    <property type="match status" value="1"/>
</dbReference>
<organism evidence="3 4">
    <name type="scientific">Microbacterium elymi</name>
    <dbReference type="NCBI Taxonomy" id="2909587"/>
    <lineage>
        <taxon>Bacteria</taxon>
        <taxon>Bacillati</taxon>
        <taxon>Actinomycetota</taxon>
        <taxon>Actinomycetes</taxon>
        <taxon>Micrococcales</taxon>
        <taxon>Microbacteriaceae</taxon>
        <taxon>Microbacterium</taxon>
    </lineage>
</organism>
<dbReference type="Gene3D" id="3.40.190.10">
    <property type="entry name" value="Periplasmic binding protein-like II"/>
    <property type="match status" value="1"/>
</dbReference>
<dbReference type="Proteomes" id="UP001054811">
    <property type="component" value="Chromosome"/>
</dbReference>
<evidence type="ECO:0000256" key="1">
    <source>
        <dbReference type="SAM" id="MobiDB-lite"/>
    </source>
</evidence>
<dbReference type="InterPro" id="IPR039424">
    <property type="entry name" value="SBP_5"/>
</dbReference>
<sequence length="304" mass="32409">MTNPANNHPIGTGPMMFDSYVEGSQVILAKNPDFWGGDVKVDKAVYTVIPDISARAEALFAGEVDEAVLHPSKQQRVSGDDDTKLLTHGAFPEEIVMIQNTEKKFLSDPAVRKAVFSAIDRTAIVNKALSGLGVPSKGFVPDTIGWAVDPDIDFTEQFPYDVDAVNAALDKAGYPRGADGTRFTLDVVYINALHAVVSSVEMVESMLADVGIKVKLDGVGGAAYVDRVYAKGDYDLAFVRSSVGPDPSLGIVNWYACNKDRQPGRNPTGMCDPELDAAASAALDTSDRDKRSAALRTVGSGPPT</sequence>
<dbReference type="PANTHER" id="PTHR30290">
    <property type="entry name" value="PERIPLASMIC BINDING COMPONENT OF ABC TRANSPORTER"/>
    <property type="match status" value="1"/>
</dbReference>
<evidence type="ECO:0000313" key="4">
    <source>
        <dbReference type="Proteomes" id="UP001054811"/>
    </source>
</evidence>
<dbReference type="InterPro" id="IPR000914">
    <property type="entry name" value="SBP_5_dom"/>
</dbReference>
<feature type="region of interest" description="Disordered" evidence="1">
    <location>
        <begin position="281"/>
        <end position="304"/>
    </location>
</feature>
<keyword evidence="4" id="KW-1185">Reference proteome</keyword>
<proteinExistence type="predicted"/>
<evidence type="ECO:0000259" key="2">
    <source>
        <dbReference type="Pfam" id="PF00496"/>
    </source>
</evidence>
<gene>
    <name evidence="3" type="ORF">L2X98_26490</name>
</gene>
<feature type="domain" description="Solute-binding protein family 5" evidence="2">
    <location>
        <begin position="4"/>
        <end position="259"/>
    </location>
</feature>
<evidence type="ECO:0000313" key="3">
    <source>
        <dbReference type="EMBL" id="UUT36461.1"/>
    </source>
</evidence>
<dbReference type="RefSeq" id="WP_259613119.1">
    <property type="nucleotide sequence ID" value="NZ_CP091139.2"/>
</dbReference>
<dbReference type="Gene3D" id="3.10.105.10">
    <property type="entry name" value="Dipeptide-binding Protein, Domain 3"/>
    <property type="match status" value="1"/>
</dbReference>
<name>A0ABY5NN43_9MICO</name>
<dbReference type="Gene3D" id="3.90.76.10">
    <property type="entry name" value="Dipeptide-binding Protein, Domain 1"/>
    <property type="match status" value="1"/>
</dbReference>
<dbReference type="EMBL" id="CP091139">
    <property type="protein sequence ID" value="UUT36461.1"/>
    <property type="molecule type" value="Genomic_DNA"/>
</dbReference>